<protein>
    <submittedName>
        <fullName evidence="1">Uncharacterized protein</fullName>
    </submittedName>
</protein>
<gene>
    <name evidence="1" type="ORF">PECAL_4P09120</name>
</gene>
<sequence>MMVSSRFLVATSKATPTRVIFKFIRPCCLRVPLCQKGGDGRKAQGSIMIIAWVIMPTYVRIVSCPPPSMSLPARWGVESGFPPFLTRIVARVKADSALTTTAPIGAKTVSTSTCKLGPRTYTVSTTV</sequence>
<organism evidence="1 2">
    <name type="scientific">Pelagomonas calceolata</name>
    <dbReference type="NCBI Taxonomy" id="35677"/>
    <lineage>
        <taxon>Eukaryota</taxon>
        <taxon>Sar</taxon>
        <taxon>Stramenopiles</taxon>
        <taxon>Ochrophyta</taxon>
        <taxon>Pelagophyceae</taxon>
        <taxon>Pelagomonadales</taxon>
        <taxon>Pelagomonadaceae</taxon>
        <taxon>Pelagomonas</taxon>
    </lineage>
</organism>
<dbReference type="AlphaFoldDB" id="A0A8J2SKN1"/>
<proteinExistence type="predicted"/>
<accession>A0A8J2SKN1</accession>
<dbReference type="Proteomes" id="UP000789595">
    <property type="component" value="Unassembled WGS sequence"/>
</dbReference>
<reference evidence="1" key="1">
    <citation type="submission" date="2021-11" db="EMBL/GenBank/DDBJ databases">
        <authorList>
            <consortium name="Genoscope - CEA"/>
            <person name="William W."/>
        </authorList>
    </citation>
    <scope>NUCLEOTIDE SEQUENCE</scope>
</reference>
<dbReference type="EMBL" id="CAKKNE010000004">
    <property type="protein sequence ID" value="CAH0373685.1"/>
    <property type="molecule type" value="Genomic_DNA"/>
</dbReference>
<name>A0A8J2SKN1_9STRA</name>
<comment type="caution">
    <text evidence="1">The sequence shown here is derived from an EMBL/GenBank/DDBJ whole genome shotgun (WGS) entry which is preliminary data.</text>
</comment>
<evidence type="ECO:0000313" key="2">
    <source>
        <dbReference type="Proteomes" id="UP000789595"/>
    </source>
</evidence>
<keyword evidence="2" id="KW-1185">Reference proteome</keyword>
<evidence type="ECO:0000313" key="1">
    <source>
        <dbReference type="EMBL" id="CAH0373685.1"/>
    </source>
</evidence>